<feature type="non-terminal residue" evidence="1">
    <location>
        <position position="150"/>
    </location>
</feature>
<dbReference type="Proteomes" id="UP001180503">
    <property type="component" value="Unassembled WGS sequence"/>
</dbReference>
<proteinExistence type="predicted"/>
<evidence type="ECO:0000313" key="2">
    <source>
        <dbReference type="Proteomes" id="UP001180503"/>
    </source>
</evidence>
<reference evidence="2" key="1">
    <citation type="submission" date="2023-07" db="EMBL/GenBank/DDBJ databases">
        <title>30 novel species of actinomycetes from the DSMZ collection.</title>
        <authorList>
            <person name="Nouioui I."/>
        </authorList>
    </citation>
    <scope>NUCLEOTIDE SEQUENCE [LARGE SCALE GENOMIC DNA]</scope>
    <source>
        <strain evidence="2">DSM 41635</strain>
    </source>
</reference>
<gene>
    <name evidence="1" type="ORF">RM528_35345</name>
</gene>
<feature type="non-terminal residue" evidence="1">
    <location>
        <position position="1"/>
    </location>
</feature>
<dbReference type="SUPFAM" id="SSF53335">
    <property type="entry name" value="S-adenosyl-L-methionine-dependent methyltransferases"/>
    <property type="match status" value="1"/>
</dbReference>
<organism evidence="1 2">
    <name type="scientific">Streptomyces edwardsiae</name>
    <dbReference type="NCBI Taxonomy" id="3075527"/>
    <lineage>
        <taxon>Bacteria</taxon>
        <taxon>Bacillati</taxon>
        <taxon>Actinomycetota</taxon>
        <taxon>Actinomycetes</taxon>
        <taxon>Kitasatosporales</taxon>
        <taxon>Streptomycetaceae</taxon>
        <taxon>Streptomyces</taxon>
    </lineage>
</organism>
<dbReference type="InterPro" id="IPR029063">
    <property type="entry name" value="SAM-dependent_MTases_sf"/>
</dbReference>
<name>A0ABU2QVL8_9ACTN</name>
<dbReference type="EMBL" id="JAVRFB010000359">
    <property type="protein sequence ID" value="MDT0407115.1"/>
    <property type="molecule type" value="Genomic_DNA"/>
</dbReference>
<comment type="caution">
    <text evidence="1">The sequence shown here is derived from an EMBL/GenBank/DDBJ whole genome shotgun (WGS) entry which is preliminary data.</text>
</comment>
<sequence length="150" mass="16347">TVHNERRNMFWRRETAGLEGLVTEPKGVVMAPTLFAARTAVQAVRVLQELRGPASTPTSDLRAILQRFPGWGAAAPLFDPQPAKSWAALADEFDDLDAGAMKAAARVVDTSFYTPPALIEHIYQLLRQAGFRGGDVLDLGCGTARFLQHS</sequence>
<dbReference type="RefSeq" id="WP_311711776.1">
    <property type="nucleotide sequence ID" value="NZ_JAVRFB010000359.1"/>
</dbReference>
<accession>A0ABU2QVL8</accession>
<evidence type="ECO:0000313" key="1">
    <source>
        <dbReference type="EMBL" id="MDT0407115.1"/>
    </source>
</evidence>
<protein>
    <submittedName>
        <fullName evidence="1">Uncharacterized protein</fullName>
    </submittedName>
</protein>